<evidence type="ECO:0000256" key="1">
    <source>
        <dbReference type="SAM" id="Phobius"/>
    </source>
</evidence>
<evidence type="ECO:0008006" key="5">
    <source>
        <dbReference type="Google" id="ProtNLM"/>
    </source>
</evidence>
<dbReference type="Proteomes" id="UP001054945">
    <property type="component" value="Unassembled WGS sequence"/>
</dbReference>
<accession>A0AAV4UJT6</accession>
<gene>
    <name evidence="3" type="ORF">CEXT_7771</name>
</gene>
<keyword evidence="1" id="KW-1133">Transmembrane helix</keyword>
<proteinExistence type="predicted"/>
<sequence>MAGKKAIFALKSWMVFVYLLVPSESHCVGFGNVVCMDSHHQSLYLWCCAMLFYCRVYVYECFHRPMQCCHLRCEIRKENIFSEDLDCDWESTIGEIDRK</sequence>
<evidence type="ECO:0000313" key="4">
    <source>
        <dbReference type="Proteomes" id="UP001054945"/>
    </source>
</evidence>
<evidence type="ECO:0000313" key="3">
    <source>
        <dbReference type="EMBL" id="GIY58043.1"/>
    </source>
</evidence>
<keyword evidence="1" id="KW-0812">Transmembrane</keyword>
<organism evidence="3 4">
    <name type="scientific">Caerostris extrusa</name>
    <name type="common">Bark spider</name>
    <name type="synonym">Caerostris bankana</name>
    <dbReference type="NCBI Taxonomy" id="172846"/>
    <lineage>
        <taxon>Eukaryota</taxon>
        <taxon>Metazoa</taxon>
        <taxon>Ecdysozoa</taxon>
        <taxon>Arthropoda</taxon>
        <taxon>Chelicerata</taxon>
        <taxon>Arachnida</taxon>
        <taxon>Araneae</taxon>
        <taxon>Araneomorphae</taxon>
        <taxon>Entelegynae</taxon>
        <taxon>Araneoidea</taxon>
        <taxon>Araneidae</taxon>
        <taxon>Caerostris</taxon>
    </lineage>
</organism>
<keyword evidence="2" id="KW-0732">Signal</keyword>
<name>A0AAV4UJT6_CAEEX</name>
<comment type="caution">
    <text evidence="3">The sequence shown here is derived from an EMBL/GenBank/DDBJ whole genome shotgun (WGS) entry which is preliminary data.</text>
</comment>
<evidence type="ECO:0000256" key="2">
    <source>
        <dbReference type="SAM" id="SignalP"/>
    </source>
</evidence>
<protein>
    <recommendedName>
        <fullName evidence="5">Secreted protein</fullName>
    </recommendedName>
</protein>
<feature type="transmembrane region" description="Helical" evidence="1">
    <location>
        <begin position="43"/>
        <end position="62"/>
    </location>
</feature>
<keyword evidence="1" id="KW-0472">Membrane</keyword>
<dbReference type="AlphaFoldDB" id="A0AAV4UJT6"/>
<dbReference type="EMBL" id="BPLR01013007">
    <property type="protein sequence ID" value="GIY58043.1"/>
    <property type="molecule type" value="Genomic_DNA"/>
</dbReference>
<feature type="chain" id="PRO_5043315876" description="Secreted protein" evidence="2">
    <location>
        <begin position="26"/>
        <end position="99"/>
    </location>
</feature>
<keyword evidence="4" id="KW-1185">Reference proteome</keyword>
<feature type="signal peptide" evidence="2">
    <location>
        <begin position="1"/>
        <end position="25"/>
    </location>
</feature>
<reference evidence="3 4" key="1">
    <citation type="submission" date="2021-06" db="EMBL/GenBank/DDBJ databases">
        <title>Caerostris extrusa draft genome.</title>
        <authorList>
            <person name="Kono N."/>
            <person name="Arakawa K."/>
        </authorList>
    </citation>
    <scope>NUCLEOTIDE SEQUENCE [LARGE SCALE GENOMIC DNA]</scope>
</reference>